<reference evidence="1" key="2">
    <citation type="journal article" date="2008" name="PLoS Biol.">
        <title>Population genomic analysis of strain variation in Leptospirillum group II bacteria involved in acid mine drainage formation.</title>
        <authorList>
            <person name="Simmons S.L."/>
            <person name="Dibartolo G."/>
            <person name="Denef V.J."/>
            <person name="Goltsman D.S."/>
            <person name="Thelen M.P."/>
            <person name="Banfield J.F."/>
        </authorList>
    </citation>
    <scope>NUCLEOTIDE SEQUENCE [LARGE SCALE GENOMIC DNA]</scope>
</reference>
<dbReference type="GO" id="GO:0016740">
    <property type="term" value="F:transferase activity"/>
    <property type="evidence" value="ECO:0007669"/>
    <property type="project" value="UniProtKB-KW"/>
</dbReference>
<dbReference type="EMBL" id="DS995262">
    <property type="protein sequence ID" value="EDZ38191.1"/>
    <property type="molecule type" value="Genomic_DNA"/>
</dbReference>
<name>B6ARU5_9BACT</name>
<dbReference type="AlphaFoldDB" id="B6ARU5"/>
<sequence>MRIDPKTCAIIKKTVADELGSGTVIRLFGSRADDRKRGGDIDLHLEPDHPVRDRIRTECLLAARLFVRLGGRQVDLLIRNPSTSVRPVDEEAHRHGVVL</sequence>
<dbReference type="CDD" id="cd05403">
    <property type="entry name" value="NT_KNTase_like"/>
    <property type="match status" value="1"/>
</dbReference>
<organism evidence="1">
    <name type="scientific">Leptospirillum sp. Group II '5-way CG'</name>
    <dbReference type="NCBI Taxonomy" id="419541"/>
    <lineage>
        <taxon>Bacteria</taxon>
        <taxon>Pseudomonadati</taxon>
        <taxon>Nitrospirota</taxon>
        <taxon>Nitrospiria</taxon>
        <taxon>Nitrospirales</taxon>
        <taxon>Nitrospiraceae</taxon>
        <taxon>Leptospirillum</taxon>
    </lineage>
</organism>
<dbReference type="Gene3D" id="3.30.460.10">
    <property type="entry name" value="Beta Polymerase, domain 2"/>
    <property type="match status" value="1"/>
</dbReference>
<protein>
    <submittedName>
        <fullName evidence="1">Probable nucleotidyltransferase superfamily protein</fullName>
    </submittedName>
</protein>
<keyword evidence="1" id="KW-0808">Transferase</keyword>
<proteinExistence type="predicted"/>
<dbReference type="InterPro" id="IPR043519">
    <property type="entry name" value="NT_sf"/>
</dbReference>
<reference evidence="1" key="1">
    <citation type="journal article" date="2004" name="Nature">
        <title>Community structure and metabolism through reconstruction of microbial genomes from the environment.</title>
        <authorList>
            <person name="Tyson G.W."/>
            <person name="Chapman J."/>
            <person name="Hugenholtz P."/>
            <person name="Allen E.E."/>
            <person name="Ram R.J."/>
            <person name="Richardson P.M."/>
            <person name="Solovyev V.V."/>
            <person name="Rubin E.M."/>
            <person name="Rokhsar D.S."/>
            <person name="Banfield J.F."/>
        </authorList>
    </citation>
    <scope>NUCLEOTIDE SEQUENCE [LARGE SCALE GENOMIC DNA]</scope>
</reference>
<evidence type="ECO:0000313" key="1">
    <source>
        <dbReference type="EMBL" id="EDZ38191.1"/>
    </source>
</evidence>
<gene>
    <name evidence="1" type="ORF">CGL2_11284010</name>
</gene>
<accession>B6ARU5</accession>
<dbReference type="SUPFAM" id="SSF81301">
    <property type="entry name" value="Nucleotidyltransferase"/>
    <property type="match status" value="1"/>
</dbReference>